<evidence type="ECO:0000256" key="2">
    <source>
        <dbReference type="ARBA" id="ARBA00041781"/>
    </source>
</evidence>
<feature type="domain" description="Ig-like" evidence="8">
    <location>
        <begin position="257"/>
        <end position="337"/>
    </location>
</feature>
<dbReference type="EMBL" id="JAYKXH010000004">
    <property type="protein sequence ID" value="KAK7172120.1"/>
    <property type="molecule type" value="Genomic_DNA"/>
</dbReference>
<dbReference type="SUPFAM" id="SSF48726">
    <property type="entry name" value="Immunoglobulin"/>
    <property type="match status" value="7"/>
</dbReference>
<dbReference type="Gene3D" id="2.60.40.10">
    <property type="entry name" value="Immunoglobulins"/>
    <property type="match status" value="8"/>
</dbReference>
<evidence type="ECO:0000256" key="3">
    <source>
        <dbReference type="ARBA" id="ARBA00045430"/>
    </source>
</evidence>
<evidence type="ECO:0000313" key="10">
    <source>
        <dbReference type="Proteomes" id="UP001364617"/>
    </source>
</evidence>
<feature type="compositionally biased region" description="Polar residues" evidence="5">
    <location>
        <begin position="873"/>
        <end position="883"/>
    </location>
</feature>
<dbReference type="Pfam" id="PF13927">
    <property type="entry name" value="Ig_3"/>
    <property type="match status" value="3"/>
</dbReference>
<feature type="signal peptide" evidence="7">
    <location>
        <begin position="1"/>
        <end position="20"/>
    </location>
</feature>
<feature type="region of interest" description="Disordered" evidence="5">
    <location>
        <begin position="960"/>
        <end position="1038"/>
    </location>
</feature>
<feature type="compositionally biased region" description="Polar residues" evidence="5">
    <location>
        <begin position="976"/>
        <end position="991"/>
    </location>
</feature>
<dbReference type="InterPro" id="IPR056386">
    <property type="entry name" value="Ig_CD22"/>
</dbReference>
<dbReference type="PANTHER" id="PTHR46013:SF8">
    <property type="entry name" value="B-CELL RECEPTOR CD22-RELATED"/>
    <property type="match status" value="1"/>
</dbReference>
<dbReference type="PROSITE" id="PS50835">
    <property type="entry name" value="IG_LIKE"/>
    <property type="match status" value="7"/>
</dbReference>
<feature type="region of interest" description="Disordered" evidence="5">
    <location>
        <begin position="862"/>
        <end position="893"/>
    </location>
</feature>
<comment type="caution">
    <text evidence="9">The sequence shown here is derived from an EMBL/GenBank/DDBJ whole genome shotgun (WGS) entry which is preliminary data.</text>
</comment>
<gene>
    <name evidence="9" type="ORF">R3I93_004425</name>
</gene>
<feature type="domain" description="Ig-like" evidence="8">
    <location>
        <begin position="4"/>
        <end position="140"/>
    </location>
</feature>
<accession>A0AAN9DEF9</accession>
<dbReference type="Proteomes" id="UP001364617">
    <property type="component" value="Unassembled WGS sequence"/>
</dbReference>
<proteinExistence type="predicted"/>
<feature type="domain" description="Ig-like" evidence="8">
    <location>
        <begin position="700"/>
        <end position="778"/>
    </location>
</feature>
<name>A0AAN9DEF9_9TELE</name>
<sequence length="1056" mass="118795">MMVPEGIILLLFVILSISFGSLEVEIKVPETTETHEEGSSVTIPCAYFKKEDNLTLLWFKDSHYDTKSQMFNGTIVYSNRKERPQSPDYFNTSEYITNLTPTAKENVWIQCDLRITDLRKTDSGSYRFRFIGSEKNKYISKAMTLIVTDNPCKLHVEPSKLQNPLKESEEFTVNCSTFGSCLKHPEWLVRTSGQKEEWLSSLNDVIIENEEEEGRKVTKLKLNVTWKDDKRILSCRPAQAQDSFQIRNITLSVEYAPRETTVNVSSENVKEGDSVTLSCDSRGRPDVTFSWFKNEKLEKSQQTSDLKLNNVKPEDSGKYYCEAKNKHGPMKSNITIIDVKYGPKGVTVEQTVSDEDLKEGDKLILKCSVQDSNPQVKKFEWYNNDKMLQQTSDTLTISNVIAGDGGSYYCQADNGIKKKKSNAIAVSVKYSPQNVTIQGKHSVKVNSRLTLKCSGDANPTPVQYTWKHTSGLSFPFPSQTGELNIENITIQHAGQYTCVVANAIGSSSNTFNVDVLYPPSKPSLNMKSEVREFEVFPIICTAQSFPTSKLTVTGPRDIRNIQNNRGNITESENKLTIYMNVTESHAGRYKCKAENSEGSLETEKELTVLYAPKNVTASSKGEQTLGSELTLTCEARSKPALSSFEWMKSFNGQFKTVGHAQKLHFHSLNISDSGRFVCIANNSIGKTRSQSVDIRVKYTPATKIIHNKTADWNWQLAVYLTCSADAYPPATDYRWYREEDNTTVLLDQQNFTVLPQNPGMYYCTAANSIGISRSKHIMLFVSSYSLKVLWQIILPIILLILIAVAIFMIRRTIIKARLDPQRGADYPLCFFPVFLLRSSTVANLLLLGSQNNTRENLSIEEIPDPFHGRVDQSHPTPDSQDPTRAQDLNPRPKSNIHTVYSAIKLPQIKQGKRSPKPQKPGYVDNDLATSTLNYVTLDFKGQNEPKRAPEGSAVYARVSKNKQPKNPQSEHHDYENVSSACASRLPSTNIDWESDTSEEDEVNYSTVSCSAKPDVKEPKHNQRSRLSSSSSDDEDVTEYSAIKTATINSGSFHMKY</sequence>
<evidence type="ECO:0000256" key="7">
    <source>
        <dbReference type="SAM" id="SignalP"/>
    </source>
</evidence>
<dbReference type="InterPro" id="IPR013783">
    <property type="entry name" value="Ig-like_fold"/>
</dbReference>
<feature type="chain" id="PRO_5043013486" description="B-cell receptor CD22" evidence="7">
    <location>
        <begin position="21"/>
        <end position="1056"/>
    </location>
</feature>
<comment type="function">
    <text evidence="3">Most highly expressed siglec (sialic acid-binding immunoglobulin-like lectin) on B-cells that plays a role in various aspects of B-cell biology including differentiation, antigen presentation, and trafficking to bone marrow. Binds to alpha 2,6-linked sialic acid residues of surface molecules such as CD22 itself, CD45 and IgM in a cis configuration. Can also bind to ligands on other cells as an adhesion molecule in a trans configuration. Acts as an inhibitory coreceptor on the surface of B-cells and inhibits B-cell receptor induced signaling, characterized by inhibition of the calcium mobilization and cellular activation. Mechanistically, the immunoreceptor tyrosine-based inhibitory motif domain is phosphorylated by the Src kinase LYN, which in turn leads to the recruitment of the protein tyrosine phosphatase 1/PTPN6, leading to the negative regulation of BCR signaling. If this negative signaling from is of sufficient strength, apoptosis of the B-cell can be induced.</text>
</comment>
<dbReference type="Pfam" id="PF13895">
    <property type="entry name" value="Ig_2"/>
    <property type="match status" value="2"/>
</dbReference>
<dbReference type="InterPro" id="IPR003598">
    <property type="entry name" value="Ig_sub2"/>
</dbReference>
<dbReference type="AlphaFoldDB" id="A0AAN9DEF9"/>
<keyword evidence="6" id="KW-1133">Transmembrane helix</keyword>
<keyword evidence="7" id="KW-0732">Signal</keyword>
<evidence type="ECO:0000256" key="4">
    <source>
        <dbReference type="ARBA" id="ARBA00046458"/>
    </source>
</evidence>
<dbReference type="InterPro" id="IPR007110">
    <property type="entry name" value="Ig-like_dom"/>
</dbReference>
<feature type="transmembrane region" description="Helical" evidence="6">
    <location>
        <begin position="788"/>
        <end position="809"/>
    </location>
</feature>
<evidence type="ECO:0000256" key="1">
    <source>
        <dbReference type="ARBA" id="ARBA00040106"/>
    </source>
</evidence>
<dbReference type="InterPro" id="IPR003599">
    <property type="entry name" value="Ig_sub"/>
</dbReference>
<dbReference type="CDD" id="cd00096">
    <property type="entry name" value="Ig"/>
    <property type="match status" value="4"/>
</dbReference>
<evidence type="ECO:0000256" key="5">
    <source>
        <dbReference type="SAM" id="MobiDB-lite"/>
    </source>
</evidence>
<evidence type="ECO:0000259" key="8">
    <source>
        <dbReference type="PROSITE" id="PS50835"/>
    </source>
</evidence>
<dbReference type="SMART" id="SM00408">
    <property type="entry name" value="IGc2"/>
    <property type="match status" value="5"/>
</dbReference>
<keyword evidence="6" id="KW-0812">Transmembrane</keyword>
<feature type="domain" description="Ig-like" evidence="8">
    <location>
        <begin position="343"/>
        <end position="427"/>
    </location>
</feature>
<feature type="compositionally biased region" description="Acidic residues" evidence="5">
    <location>
        <begin position="992"/>
        <end position="1002"/>
    </location>
</feature>
<dbReference type="SMART" id="SM00409">
    <property type="entry name" value="IG"/>
    <property type="match status" value="6"/>
</dbReference>
<keyword evidence="10" id="KW-1185">Reference proteome</keyword>
<dbReference type="Pfam" id="PF24518">
    <property type="entry name" value="Ig_CD22"/>
    <property type="match status" value="1"/>
</dbReference>
<feature type="domain" description="Ig-like" evidence="8">
    <location>
        <begin position="612"/>
        <end position="693"/>
    </location>
</feature>
<organism evidence="9 10">
    <name type="scientific">Phoxinus phoxinus</name>
    <name type="common">Eurasian minnow</name>
    <dbReference type="NCBI Taxonomy" id="58324"/>
    <lineage>
        <taxon>Eukaryota</taxon>
        <taxon>Metazoa</taxon>
        <taxon>Chordata</taxon>
        <taxon>Craniata</taxon>
        <taxon>Vertebrata</taxon>
        <taxon>Euteleostomi</taxon>
        <taxon>Actinopterygii</taxon>
        <taxon>Neopterygii</taxon>
        <taxon>Teleostei</taxon>
        <taxon>Ostariophysi</taxon>
        <taxon>Cypriniformes</taxon>
        <taxon>Leuciscidae</taxon>
        <taxon>Phoxininae</taxon>
        <taxon>Phoxinus</taxon>
    </lineage>
</organism>
<feature type="domain" description="Ig-like" evidence="8">
    <location>
        <begin position="432"/>
        <end position="514"/>
    </location>
</feature>
<comment type="subunit">
    <text evidence="4">Predominantly monomer of isoform CD22-beta. Also found as heterodimer of isoform CD22-beta and a shorter isoform. Interacts with PTPN6/SHP-1, LYN, SYK, PIK3R1/PIK3R2 and PLCG1 upon phosphorylation. Interacts with GRB2, INPP5D and SHC1 upon phosphorylation. May form a complex with INPP5D/SHIP, GRB2 and SHC1.</text>
</comment>
<protein>
    <recommendedName>
        <fullName evidence="1">B-cell receptor CD22</fullName>
    </recommendedName>
    <alternativeName>
        <fullName evidence="2">Sialic acid-binding Ig-like lectin 2</fullName>
    </alternativeName>
</protein>
<evidence type="ECO:0000313" key="9">
    <source>
        <dbReference type="EMBL" id="KAK7172120.1"/>
    </source>
</evidence>
<evidence type="ECO:0000256" key="6">
    <source>
        <dbReference type="SAM" id="Phobius"/>
    </source>
</evidence>
<reference evidence="9 10" key="1">
    <citation type="submission" date="2024-02" db="EMBL/GenBank/DDBJ databases">
        <title>Chromosome-level genome assembly of the Eurasian Minnow (Phoxinus phoxinus).</title>
        <authorList>
            <person name="Oriowo T.O."/>
            <person name="Martin S."/>
            <person name="Stange M."/>
            <person name="Chrysostomakis Y."/>
            <person name="Brown T."/>
            <person name="Winkler S."/>
            <person name="Kukowka S."/>
            <person name="Myers E.W."/>
            <person name="Bohne A."/>
        </authorList>
    </citation>
    <scope>NUCLEOTIDE SEQUENCE [LARGE SCALE GENOMIC DNA]</scope>
    <source>
        <strain evidence="9">ZFMK-TIS-60720</strain>
        <tissue evidence="9">Whole Organism</tissue>
    </source>
</reference>
<keyword evidence="6" id="KW-0472">Membrane</keyword>
<dbReference type="PANTHER" id="PTHR46013">
    <property type="entry name" value="VASCULAR CELL ADHESION MOLECULE 1"/>
    <property type="match status" value="1"/>
</dbReference>
<feature type="domain" description="Ig-like" evidence="8">
    <location>
        <begin position="522"/>
        <end position="607"/>
    </location>
</feature>
<dbReference type="InterPro" id="IPR036179">
    <property type="entry name" value="Ig-like_dom_sf"/>
</dbReference>
<feature type="region of interest" description="Disordered" evidence="5">
    <location>
        <begin position="906"/>
        <end position="925"/>
    </location>
</feature>